<dbReference type="EMBL" id="JARBDR010000337">
    <property type="protein sequence ID" value="KAJ8315818.1"/>
    <property type="molecule type" value="Genomic_DNA"/>
</dbReference>
<reference evidence="2 3" key="1">
    <citation type="submission" date="2022-12" db="EMBL/GenBank/DDBJ databases">
        <title>Chromosome-level genome of Tegillarca granosa.</title>
        <authorList>
            <person name="Kim J."/>
        </authorList>
    </citation>
    <scope>NUCLEOTIDE SEQUENCE [LARGE SCALE GENOMIC DNA]</scope>
    <source>
        <strain evidence="2">Teg-2019</strain>
        <tissue evidence="2">Adductor muscle</tissue>
    </source>
</reference>
<accession>A0ABQ9FEQ5</accession>
<keyword evidence="3" id="KW-1185">Reference proteome</keyword>
<dbReference type="Gene3D" id="1.25.40.20">
    <property type="entry name" value="Ankyrin repeat-containing domain"/>
    <property type="match status" value="1"/>
</dbReference>
<name>A0ABQ9FEQ5_TEGGR</name>
<evidence type="ECO:0000313" key="3">
    <source>
        <dbReference type="Proteomes" id="UP001217089"/>
    </source>
</evidence>
<proteinExistence type="predicted"/>
<keyword evidence="1" id="KW-0040">ANK repeat</keyword>
<dbReference type="SMART" id="SM00248">
    <property type="entry name" value="ANK"/>
    <property type="match status" value="3"/>
</dbReference>
<dbReference type="Proteomes" id="UP001217089">
    <property type="component" value="Unassembled WGS sequence"/>
</dbReference>
<evidence type="ECO:0000313" key="2">
    <source>
        <dbReference type="EMBL" id="KAJ8315818.1"/>
    </source>
</evidence>
<dbReference type="SUPFAM" id="SSF48403">
    <property type="entry name" value="Ankyrin repeat"/>
    <property type="match status" value="1"/>
</dbReference>
<feature type="repeat" description="ANK" evidence="1">
    <location>
        <begin position="97"/>
        <end position="129"/>
    </location>
</feature>
<organism evidence="2 3">
    <name type="scientific">Tegillarca granosa</name>
    <name type="common">Malaysian cockle</name>
    <name type="synonym">Anadara granosa</name>
    <dbReference type="NCBI Taxonomy" id="220873"/>
    <lineage>
        <taxon>Eukaryota</taxon>
        <taxon>Metazoa</taxon>
        <taxon>Spiralia</taxon>
        <taxon>Lophotrochozoa</taxon>
        <taxon>Mollusca</taxon>
        <taxon>Bivalvia</taxon>
        <taxon>Autobranchia</taxon>
        <taxon>Pteriomorphia</taxon>
        <taxon>Arcoida</taxon>
        <taxon>Arcoidea</taxon>
        <taxon>Arcidae</taxon>
        <taxon>Tegillarca</taxon>
    </lineage>
</organism>
<sequence length="183" mass="20833">MAGGVFHVEFGINETPLTRALENGNFVSAEKFIRENNVPSYLDEGCYQRTALYICLCGMDEEEERVRPRNLYLAKILVEHGANVNFRVPTINIQNDQGHTALFYCVIRGDVSACYKLLKHGADASIRGTVWETRKKKRKISPIFVSFMSIPVQRSLNWQNMHHKLARAPQHYGHLVDAGKSQL</sequence>
<protein>
    <submittedName>
        <fullName evidence="2">Uncharacterized protein</fullName>
    </submittedName>
</protein>
<dbReference type="InterPro" id="IPR002110">
    <property type="entry name" value="Ankyrin_rpt"/>
</dbReference>
<comment type="caution">
    <text evidence="2">The sequence shown here is derived from an EMBL/GenBank/DDBJ whole genome shotgun (WGS) entry which is preliminary data.</text>
</comment>
<dbReference type="PROSITE" id="PS50088">
    <property type="entry name" value="ANK_REPEAT"/>
    <property type="match status" value="1"/>
</dbReference>
<evidence type="ECO:0000256" key="1">
    <source>
        <dbReference type="PROSITE-ProRule" id="PRU00023"/>
    </source>
</evidence>
<dbReference type="Pfam" id="PF13637">
    <property type="entry name" value="Ank_4"/>
    <property type="match status" value="1"/>
</dbReference>
<gene>
    <name evidence="2" type="ORF">KUTeg_007968</name>
</gene>
<dbReference type="InterPro" id="IPR036770">
    <property type="entry name" value="Ankyrin_rpt-contain_sf"/>
</dbReference>